<protein>
    <recommendedName>
        <fullName evidence="8">RNA-dependent RNA polymerase</fullName>
        <ecNumber evidence="8">2.7.7.48</ecNumber>
    </recommendedName>
</protein>
<evidence type="ECO:0000256" key="2">
    <source>
        <dbReference type="ARBA" id="ARBA00022484"/>
    </source>
</evidence>
<dbReference type="InterPro" id="IPR058752">
    <property type="entry name" value="RDRP_C_head"/>
</dbReference>
<dbReference type="EC" id="2.7.7.48" evidence="8"/>
<dbReference type="Pfam" id="PF05183">
    <property type="entry name" value="RdRP"/>
    <property type="match status" value="1"/>
</dbReference>
<feature type="domain" description="RDRP C-terminal head" evidence="11">
    <location>
        <begin position="1142"/>
        <end position="1291"/>
    </location>
</feature>
<feature type="domain" description="RDRP core" evidence="10">
    <location>
        <begin position="536"/>
        <end position="1110"/>
    </location>
</feature>
<dbReference type="SMR" id="A0A194WAG3"/>
<evidence type="ECO:0000256" key="9">
    <source>
        <dbReference type="SAM" id="MobiDB-lite"/>
    </source>
</evidence>
<feature type="compositionally biased region" description="Polar residues" evidence="9">
    <location>
        <begin position="13"/>
        <end position="31"/>
    </location>
</feature>
<keyword evidence="6" id="KW-0943">RNA-mediated gene silencing</keyword>
<keyword evidence="13" id="KW-1185">Reference proteome</keyword>
<evidence type="ECO:0000256" key="6">
    <source>
        <dbReference type="ARBA" id="ARBA00023158"/>
    </source>
</evidence>
<keyword evidence="5 8" id="KW-0694">RNA-binding</keyword>
<dbReference type="GO" id="GO:0030422">
    <property type="term" value="P:siRNA processing"/>
    <property type="evidence" value="ECO:0007669"/>
    <property type="project" value="TreeGrafter"/>
</dbReference>
<dbReference type="InterPro" id="IPR007855">
    <property type="entry name" value="RDRP"/>
</dbReference>
<dbReference type="Pfam" id="PF26253">
    <property type="entry name" value="RdRP_head"/>
    <property type="match status" value="1"/>
</dbReference>
<feature type="compositionally biased region" description="Polar residues" evidence="9">
    <location>
        <begin position="78"/>
        <end position="95"/>
    </location>
</feature>
<dbReference type="InterPro" id="IPR057596">
    <property type="entry name" value="RDRP_core"/>
</dbReference>
<evidence type="ECO:0000256" key="8">
    <source>
        <dbReference type="RuleBase" id="RU363098"/>
    </source>
</evidence>
<dbReference type="GO" id="GO:0003723">
    <property type="term" value="F:RNA binding"/>
    <property type="evidence" value="ECO:0007669"/>
    <property type="project" value="UniProtKB-KW"/>
</dbReference>
<comment type="catalytic activity">
    <reaction evidence="7 8">
        <text>RNA(n) + a ribonucleoside 5'-triphosphate = RNA(n+1) + diphosphate</text>
        <dbReference type="Rhea" id="RHEA:21248"/>
        <dbReference type="Rhea" id="RHEA-COMP:14527"/>
        <dbReference type="Rhea" id="RHEA-COMP:17342"/>
        <dbReference type="ChEBI" id="CHEBI:33019"/>
        <dbReference type="ChEBI" id="CHEBI:61557"/>
        <dbReference type="ChEBI" id="CHEBI:140395"/>
        <dbReference type="EC" id="2.7.7.48"/>
    </reaction>
</comment>
<proteinExistence type="inferred from homology"/>
<dbReference type="PANTHER" id="PTHR23079:SF55">
    <property type="entry name" value="RNA-DIRECTED RNA POLYMERASE"/>
    <property type="match status" value="1"/>
</dbReference>
<feature type="region of interest" description="Disordered" evidence="9">
    <location>
        <begin position="1393"/>
        <end position="1459"/>
    </location>
</feature>
<feature type="compositionally biased region" description="Basic residues" evidence="9">
    <location>
        <begin position="111"/>
        <end position="120"/>
    </location>
</feature>
<gene>
    <name evidence="12" type="ORF">VM1G_08871</name>
</gene>
<evidence type="ECO:0000256" key="5">
    <source>
        <dbReference type="ARBA" id="ARBA00022884"/>
    </source>
</evidence>
<feature type="compositionally biased region" description="Basic and acidic residues" evidence="9">
    <location>
        <begin position="1"/>
        <end position="10"/>
    </location>
</feature>
<evidence type="ECO:0000256" key="3">
    <source>
        <dbReference type="ARBA" id="ARBA00022679"/>
    </source>
</evidence>
<evidence type="ECO:0000259" key="10">
    <source>
        <dbReference type="Pfam" id="PF05183"/>
    </source>
</evidence>
<feature type="compositionally biased region" description="Basic and acidic residues" evidence="9">
    <location>
        <begin position="1312"/>
        <end position="1359"/>
    </location>
</feature>
<dbReference type="GO" id="GO:0003968">
    <property type="term" value="F:RNA-directed RNA polymerase activity"/>
    <property type="evidence" value="ECO:0007669"/>
    <property type="project" value="UniProtKB-KW"/>
</dbReference>
<evidence type="ECO:0000256" key="4">
    <source>
        <dbReference type="ARBA" id="ARBA00022695"/>
    </source>
</evidence>
<evidence type="ECO:0000313" key="13">
    <source>
        <dbReference type="Proteomes" id="UP000078559"/>
    </source>
</evidence>
<keyword evidence="3 8" id="KW-0808">Transferase</keyword>
<organism evidence="12 13">
    <name type="scientific">Cytospora mali</name>
    <name type="common">Apple Valsa canker fungus</name>
    <name type="synonym">Valsa mali</name>
    <dbReference type="NCBI Taxonomy" id="578113"/>
    <lineage>
        <taxon>Eukaryota</taxon>
        <taxon>Fungi</taxon>
        <taxon>Dikarya</taxon>
        <taxon>Ascomycota</taxon>
        <taxon>Pezizomycotina</taxon>
        <taxon>Sordariomycetes</taxon>
        <taxon>Sordariomycetidae</taxon>
        <taxon>Diaporthales</taxon>
        <taxon>Cytosporaceae</taxon>
        <taxon>Cytospora</taxon>
    </lineage>
</organism>
<feature type="region of interest" description="Disordered" evidence="9">
    <location>
        <begin position="1"/>
        <end position="126"/>
    </location>
</feature>
<keyword evidence="2 8" id="KW-0696">RNA-directed RNA polymerase</keyword>
<accession>A0A194WAG3</accession>
<dbReference type="OrthoDB" id="6513042at2759"/>
<dbReference type="EMBL" id="CM003107">
    <property type="protein sequence ID" value="KUI73431.1"/>
    <property type="molecule type" value="Genomic_DNA"/>
</dbReference>
<reference evidence="12" key="1">
    <citation type="submission" date="2014-12" db="EMBL/GenBank/DDBJ databases">
        <title>Genome Sequence of Valsa Canker Pathogens Uncovers a Specific Adaption of Colonization on Woody Bark.</title>
        <authorList>
            <person name="Yin Z."/>
            <person name="Liu H."/>
            <person name="Gao X."/>
            <person name="Li Z."/>
            <person name="Song N."/>
            <person name="Ke X."/>
            <person name="Dai Q."/>
            <person name="Wu Y."/>
            <person name="Sun Y."/>
            <person name="Xu J.-R."/>
            <person name="Kang Z.K."/>
            <person name="Wang L."/>
            <person name="Huang L."/>
        </authorList>
    </citation>
    <scope>NUCLEOTIDE SEQUENCE [LARGE SCALE GENOMIC DNA]</scope>
    <source>
        <strain evidence="12">03-8</strain>
    </source>
</reference>
<feature type="compositionally biased region" description="Acidic residues" evidence="9">
    <location>
        <begin position="1443"/>
        <end position="1459"/>
    </location>
</feature>
<evidence type="ECO:0000256" key="7">
    <source>
        <dbReference type="ARBA" id="ARBA00048744"/>
    </source>
</evidence>
<feature type="region of interest" description="Disordered" evidence="9">
    <location>
        <begin position="1304"/>
        <end position="1369"/>
    </location>
</feature>
<evidence type="ECO:0000256" key="1">
    <source>
        <dbReference type="ARBA" id="ARBA00005762"/>
    </source>
</evidence>
<dbReference type="Proteomes" id="UP000078559">
    <property type="component" value="Chromosome 10"/>
</dbReference>
<dbReference type="GO" id="GO:0031380">
    <property type="term" value="C:nuclear RNA-directed RNA polymerase complex"/>
    <property type="evidence" value="ECO:0007669"/>
    <property type="project" value="TreeGrafter"/>
</dbReference>
<keyword evidence="4 8" id="KW-0548">Nucleotidyltransferase</keyword>
<comment type="similarity">
    <text evidence="1 8">Belongs to the RdRP family.</text>
</comment>
<sequence length="1477" mass="166723">MTSDDSHTDLPRQGSSTHTKPSSQPPNNHNIPSLLPDDTYNPNLFPPKPCPATAHHGQSGNGQGSVANISSHGGIHTAFQQDHSTLPNGSLQPSGPQKIPDSLPDQQVHPQRQRSSHSRHTVSQPASTALRDFSSIFITLDRIPKDITTREIWESLVSNNLSIARIELLENNNGERTGKAKVCIAPPPSRWPPWSGPPNVCVINRKDSSPLRIPIVSTSPNRAVSVKTPNNRYIPREVDFTPKSLLFGMLAQESAMFNLPQYEYQNVGMNVKFFKKSLEIKFSVNLGRYGIKDLMMRIEFSHIKKIIRATCGNGESALVILLPSPPRFYCFMPVSHDGTQSIWQEWDLWAREINITHEKRKLKDLPARLEKPPGQSVDIGRWTAYCLGLTPASLSLWDRISSYLSDYNIKTEGVTDFRLITPDPTNTWQLLDSSAEYLSLEALHSGHSFHLPFEVRYQLEVCISHGLFNEYNIGANFLEKLNTFETERARMMLEGVAEANVTFYDPMKIFEDHAILNYWPNARVPSHAALVRRAVVTPTTIYFQTPCVELTNRILRKYSDLNDRFLRVQFTDEITFGKIYSSPQNSKKDDNLYVRVHRVMSNGIVVGDRCYRFLAFSNSQFRDNGAFFFCDTDHVTCESIRSWMGDFQHIRSVGKFAARMGQCFTTTRQVAGISVPKIQQIADIERRIGLRVWNFTDGIGKISSFLASMIANDRGMVEVPSCYQMRMGGCKGVVVVWPDVPPNEIHIRPSQEKFKAVYNGLEIIKTSSYSHATLNRQIIPILSALGVDDNVFEEMLNEELREYVDELADPFSAGKLLRSRVDENQATLTMAEMVDTFMDTNEPFLKTLLDLWKFWTLRRLKYKAAISVKESAMVYGVVDEVGVLRGHSEDTEGKGYNRVESLPQIFLQIPVEAWDGSVTTNYNVVTGLCVVGRNPSLHAGDVRVVQAVDVPQLRHLKNVVVFPQTGDRDIPSMCSGGDLDGDDYFVFWDKRLIPTEWDHPPMYHDDSSGTPAMDSATDVSIEDIIRFFAQYMKNDSLGAIATAHFAQADQVGVKHSKCIELAKLHSKAVDYIKSGNPAVMAKHLRPRRWPHWMEKEPKYKSTSAVGRIYDCMCIKTENMEWHTAYDKPFDKRILTRYQLDTDLLAKASEIKTAYDTAMRRLMGQHEAPVTEAEIWSTFILSKPRVGNDYKLQENVGREVSSLKERFRAACIEAVTGVEQKQSYVSTRSIVDLENLNQFVAAMYTVTYDQVQAALRERAMPQLDADSELVEVEMPLISFPWLFHRELARIALGHGGHVHPLVRPNWAGKSPLRHRDGQNEVGSEVRDVPHEEEVIGEDTKKTQLPHEVRSKKEGSSGYKDDNEDVGEDYVRTSSGKVVHRGQVLDLFAENDEGVVGSQDIPGTTATMSPVEGSSPEMEEAGDTPDGHTLGSSDLASAEFKHDDVEDEEEYPEVEYEEVDVSIEEEEDAWERLAKKIEM</sequence>
<evidence type="ECO:0000259" key="11">
    <source>
        <dbReference type="Pfam" id="PF26253"/>
    </source>
</evidence>
<dbReference type="PANTHER" id="PTHR23079">
    <property type="entry name" value="RNA-DEPENDENT RNA POLYMERASE"/>
    <property type="match status" value="1"/>
</dbReference>
<evidence type="ECO:0000313" key="12">
    <source>
        <dbReference type="EMBL" id="KUI73431.1"/>
    </source>
</evidence>
<name>A0A194WAG3_CYTMA</name>